<feature type="transmembrane region" description="Helical" evidence="7">
    <location>
        <begin position="255"/>
        <end position="276"/>
    </location>
</feature>
<keyword evidence="4 7" id="KW-1133">Transmembrane helix</keyword>
<protein>
    <recommendedName>
        <fullName evidence="10">Protein NRT1/ PTR FAMILY 8.3</fullName>
    </recommendedName>
</protein>
<keyword evidence="9" id="KW-1185">Reference proteome</keyword>
<evidence type="ECO:0000256" key="6">
    <source>
        <dbReference type="SAM" id="MobiDB-lite"/>
    </source>
</evidence>
<evidence type="ECO:0000256" key="2">
    <source>
        <dbReference type="ARBA" id="ARBA00005982"/>
    </source>
</evidence>
<evidence type="ECO:0000256" key="1">
    <source>
        <dbReference type="ARBA" id="ARBA00004141"/>
    </source>
</evidence>
<dbReference type="InterPro" id="IPR000109">
    <property type="entry name" value="POT_fam"/>
</dbReference>
<dbReference type="GO" id="GO:0016020">
    <property type="term" value="C:membrane"/>
    <property type="evidence" value="ECO:0007669"/>
    <property type="project" value="UniProtKB-SubCell"/>
</dbReference>
<evidence type="ECO:0000256" key="7">
    <source>
        <dbReference type="SAM" id="Phobius"/>
    </source>
</evidence>
<evidence type="ECO:0000256" key="4">
    <source>
        <dbReference type="ARBA" id="ARBA00022989"/>
    </source>
</evidence>
<dbReference type="AlphaFoldDB" id="A0A811PY58"/>
<dbReference type="OrthoDB" id="8904098at2759"/>
<evidence type="ECO:0000313" key="9">
    <source>
        <dbReference type="Proteomes" id="UP000604825"/>
    </source>
</evidence>
<keyword evidence="5 7" id="KW-0472">Membrane</keyword>
<gene>
    <name evidence="8" type="ORF">NCGR_LOCUS33645</name>
</gene>
<feature type="transmembrane region" description="Helical" evidence="7">
    <location>
        <begin position="569"/>
        <end position="588"/>
    </location>
</feature>
<dbReference type="InterPro" id="IPR036259">
    <property type="entry name" value="MFS_trans_sf"/>
</dbReference>
<comment type="subcellular location">
    <subcellularLocation>
        <location evidence="1">Membrane</location>
        <topology evidence="1">Multi-pass membrane protein</topology>
    </subcellularLocation>
</comment>
<feature type="transmembrane region" description="Helical" evidence="7">
    <location>
        <begin position="525"/>
        <end position="549"/>
    </location>
</feature>
<proteinExistence type="inferred from homology"/>
<dbReference type="EMBL" id="CAJGYO010000008">
    <property type="protein sequence ID" value="CAD6249843.1"/>
    <property type="molecule type" value="Genomic_DNA"/>
</dbReference>
<evidence type="ECO:0000256" key="5">
    <source>
        <dbReference type="ARBA" id="ARBA00023136"/>
    </source>
</evidence>
<dbReference type="Pfam" id="PF00854">
    <property type="entry name" value="PTR2"/>
    <property type="match status" value="1"/>
</dbReference>
<feature type="transmembrane region" description="Helical" evidence="7">
    <location>
        <begin position="100"/>
        <end position="126"/>
    </location>
</feature>
<dbReference type="GO" id="GO:0022857">
    <property type="term" value="F:transmembrane transporter activity"/>
    <property type="evidence" value="ECO:0007669"/>
    <property type="project" value="InterPro"/>
</dbReference>
<evidence type="ECO:0000256" key="3">
    <source>
        <dbReference type="ARBA" id="ARBA00022692"/>
    </source>
</evidence>
<evidence type="ECO:0000313" key="8">
    <source>
        <dbReference type="EMBL" id="CAD6249843.1"/>
    </source>
</evidence>
<feature type="compositionally biased region" description="Basic and acidic residues" evidence="6">
    <location>
        <begin position="1"/>
        <end position="12"/>
    </location>
</feature>
<dbReference type="Proteomes" id="UP000604825">
    <property type="component" value="Unassembled WGS sequence"/>
</dbReference>
<organism evidence="8 9">
    <name type="scientific">Miscanthus lutarioriparius</name>
    <dbReference type="NCBI Taxonomy" id="422564"/>
    <lineage>
        <taxon>Eukaryota</taxon>
        <taxon>Viridiplantae</taxon>
        <taxon>Streptophyta</taxon>
        <taxon>Embryophyta</taxon>
        <taxon>Tracheophyta</taxon>
        <taxon>Spermatophyta</taxon>
        <taxon>Magnoliopsida</taxon>
        <taxon>Liliopsida</taxon>
        <taxon>Poales</taxon>
        <taxon>Poaceae</taxon>
        <taxon>PACMAD clade</taxon>
        <taxon>Panicoideae</taxon>
        <taxon>Andropogonodae</taxon>
        <taxon>Andropogoneae</taxon>
        <taxon>Saccharinae</taxon>
        <taxon>Miscanthus</taxon>
    </lineage>
</organism>
<comment type="caution">
    <text evidence="8">The sequence shown here is derived from an EMBL/GenBank/DDBJ whole genome shotgun (WGS) entry which is preliminary data.</text>
</comment>
<keyword evidence="3 7" id="KW-0812">Transmembrane</keyword>
<comment type="similarity">
    <text evidence="2">Belongs to the major facilitator superfamily. Proton-dependent oligopeptide transporter (POT/PTR) (TC 2.A.17) family.</text>
</comment>
<accession>A0A811PY58</accession>
<reference evidence="8" key="1">
    <citation type="submission" date="2020-10" db="EMBL/GenBank/DDBJ databases">
        <authorList>
            <person name="Han B."/>
            <person name="Lu T."/>
            <person name="Zhao Q."/>
            <person name="Huang X."/>
            <person name="Zhao Y."/>
        </authorList>
    </citation>
    <scope>NUCLEOTIDE SEQUENCE</scope>
</reference>
<feature type="transmembrane region" description="Helical" evidence="7">
    <location>
        <begin position="146"/>
        <end position="168"/>
    </location>
</feature>
<dbReference type="Gene3D" id="1.20.1250.20">
    <property type="entry name" value="MFS general substrate transporter like domains"/>
    <property type="match status" value="1"/>
</dbReference>
<feature type="transmembrane region" description="Helical" evidence="7">
    <location>
        <begin position="230"/>
        <end position="249"/>
    </location>
</feature>
<feature type="transmembrane region" description="Helical" evidence="7">
    <location>
        <begin position="408"/>
        <end position="433"/>
    </location>
</feature>
<evidence type="ECO:0008006" key="10">
    <source>
        <dbReference type="Google" id="ProtNLM"/>
    </source>
</evidence>
<sequence length="599" mass="65316">MDAGDAMERGDRAPPPPLPESHGPKIPQDDSLQVPLLKDKKRAGSKAPAVVLCFECLESTAFTGISTNLVVYLETVLHGSNLASASDVTTWFGTSFLTPVFGAIVADTFLGNYNTIIVSLVVYLLVRIRQDANRFYDAETRQDANVQILCMSAACHLQGMMFVTFSAFVPTAAVLGGTSVFGAKTIAFFGLYLVAIGRGGVQSSLAPFGVEQFDDDNPADRERKASFFSWFYLCVDFGMIVSALIIVWIQDNVSWGLGFGISTACLALAFGAFVLATPMYKRRMPKSLSQVVAAACRKITLKVPSDAGMLYEVRDKVDTQPKIVHTDEFSFLDKAAIISESDMEEMSEEAGSSWRFCTVTQVEELKILMRLLPIWVTSVIVSSAYAQMTTTFIQQGSAMNMSILSVPVAAASMGSFEVVFLLTWVLLYGKVIVPVLRGFSSGGDSEPSQLQRMGAGRLLMALSMAVSALVEMKRLDSAARGDEITIAWQLPQYFFMAGAEVFCYIAQLEFFYAEAPATMKSTCTSLSLLTIALGSYMSSFIYAIVAAFTATADSPGWISDNLNQGHLNYFFWTMAAMCTLNFVVYSAFAKNYKLKTVLS</sequence>
<feature type="region of interest" description="Disordered" evidence="6">
    <location>
        <begin position="1"/>
        <end position="30"/>
    </location>
</feature>
<feature type="transmembrane region" description="Helical" evidence="7">
    <location>
        <begin position="174"/>
        <end position="195"/>
    </location>
</feature>
<feature type="transmembrane region" description="Helical" evidence="7">
    <location>
        <begin position="371"/>
        <end position="388"/>
    </location>
</feature>
<dbReference type="SUPFAM" id="SSF103473">
    <property type="entry name" value="MFS general substrate transporter"/>
    <property type="match status" value="1"/>
</dbReference>
<name>A0A811PY58_9POAL</name>
<dbReference type="PANTHER" id="PTHR11654">
    <property type="entry name" value="OLIGOPEPTIDE TRANSPORTER-RELATED"/>
    <property type="match status" value="1"/>
</dbReference>